<dbReference type="AlphaFoldDB" id="A0A166DQD8"/>
<dbReference type="PANTHER" id="PTHR34883">
    <property type="entry name" value="SERINE-RICH PROTEIN, PUTATIVE-RELATED-RELATED"/>
    <property type="match status" value="1"/>
</dbReference>
<evidence type="ECO:0000313" key="3">
    <source>
        <dbReference type="Proteomes" id="UP000076798"/>
    </source>
</evidence>
<dbReference type="InterPro" id="IPR008972">
    <property type="entry name" value="Cupredoxin"/>
</dbReference>
<sequence length="292" mass="30092">MNGNVIKKSMEWMGWMRSICGWILLAGLARRVNGAPNIHIVQVGGVQTLTFSPNSIVASNGDIVRFIFDGIGVHSVVQSNFIQPCQPFAGGFNSGFVNVTTGFKGSFLQYDLQVVDETTPVWFYCAQSQPHPHCVAGMSGVINPSGTAQNLQELEAYQGAARKLQTLPVQSPTLSAIGGNGGAKATASPTPGSSSAHASSTSSTVTVHSTSTTTSVTTTTSSSAERTTTITTTSSNLTSPTTSPSAASSEASLSSTPTTTSTSAPAASSSSAARKLCASGSFLVMAVWGLWL</sequence>
<evidence type="ECO:0000313" key="2">
    <source>
        <dbReference type="EMBL" id="KZT38787.1"/>
    </source>
</evidence>
<dbReference type="OrthoDB" id="2331100at2759"/>
<dbReference type="Gene3D" id="2.60.40.420">
    <property type="entry name" value="Cupredoxins - blue copper proteins"/>
    <property type="match status" value="1"/>
</dbReference>
<dbReference type="Proteomes" id="UP000076798">
    <property type="component" value="Unassembled WGS sequence"/>
</dbReference>
<accession>A0A166DQD8</accession>
<dbReference type="EMBL" id="KV428057">
    <property type="protein sequence ID" value="KZT38787.1"/>
    <property type="molecule type" value="Genomic_DNA"/>
</dbReference>
<name>A0A166DQD8_9AGAM</name>
<proteinExistence type="predicted"/>
<keyword evidence="3" id="KW-1185">Reference proteome</keyword>
<dbReference type="CDD" id="cd00920">
    <property type="entry name" value="Cupredoxin"/>
    <property type="match status" value="1"/>
</dbReference>
<dbReference type="PANTHER" id="PTHR34883:SF15">
    <property type="entry name" value="EXTRACELLULAR SERINE-RICH PROTEIN"/>
    <property type="match status" value="1"/>
</dbReference>
<protein>
    <recommendedName>
        <fullName evidence="4">Cupredoxin</fullName>
    </recommendedName>
</protein>
<reference evidence="2 3" key="1">
    <citation type="journal article" date="2016" name="Mol. Biol. Evol.">
        <title>Comparative Genomics of Early-Diverging Mushroom-Forming Fungi Provides Insights into the Origins of Lignocellulose Decay Capabilities.</title>
        <authorList>
            <person name="Nagy L.G."/>
            <person name="Riley R."/>
            <person name="Tritt A."/>
            <person name="Adam C."/>
            <person name="Daum C."/>
            <person name="Floudas D."/>
            <person name="Sun H."/>
            <person name="Yadav J.S."/>
            <person name="Pangilinan J."/>
            <person name="Larsson K.H."/>
            <person name="Matsuura K."/>
            <person name="Barry K."/>
            <person name="Labutti K."/>
            <person name="Kuo R."/>
            <person name="Ohm R.A."/>
            <person name="Bhattacharya S.S."/>
            <person name="Shirouzu T."/>
            <person name="Yoshinaga Y."/>
            <person name="Martin F.M."/>
            <person name="Grigoriev I.V."/>
            <person name="Hibbett D.S."/>
        </authorList>
    </citation>
    <scope>NUCLEOTIDE SEQUENCE [LARGE SCALE GENOMIC DNA]</scope>
    <source>
        <strain evidence="2 3">HHB10207 ss-3</strain>
    </source>
</reference>
<evidence type="ECO:0000256" key="1">
    <source>
        <dbReference type="SAM" id="MobiDB-lite"/>
    </source>
</evidence>
<feature type="region of interest" description="Disordered" evidence="1">
    <location>
        <begin position="172"/>
        <end position="270"/>
    </location>
</feature>
<gene>
    <name evidence="2" type="ORF">SISSUDRAFT_716841</name>
</gene>
<dbReference type="STRING" id="1314776.A0A166DQD8"/>
<feature type="compositionally biased region" description="Low complexity" evidence="1">
    <location>
        <begin position="185"/>
        <end position="270"/>
    </location>
</feature>
<evidence type="ECO:0008006" key="4">
    <source>
        <dbReference type="Google" id="ProtNLM"/>
    </source>
</evidence>
<dbReference type="InterPro" id="IPR052953">
    <property type="entry name" value="Ser-rich/MCO-related"/>
</dbReference>
<dbReference type="SUPFAM" id="SSF49503">
    <property type="entry name" value="Cupredoxins"/>
    <property type="match status" value="1"/>
</dbReference>
<organism evidence="2 3">
    <name type="scientific">Sistotremastrum suecicum HHB10207 ss-3</name>
    <dbReference type="NCBI Taxonomy" id="1314776"/>
    <lineage>
        <taxon>Eukaryota</taxon>
        <taxon>Fungi</taxon>
        <taxon>Dikarya</taxon>
        <taxon>Basidiomycota</taxon>
        <taxon>Agaricomycotina</taxon>
        <taxon>Agaricomycetes</taxon>
        <taxon>Sistotremastrales</taxon>
        <taxon>Sistotremastraceae</taxon>
        <taxon>Sistotremastrum</taxon>
    </lineage>
</organism>